<feature type="transmembrane region" description="Helical" evidence="6">
    <location>
        <begin position="219"/>
        <end position="241"/>
    </location>
</feature>
<proteinExistence type="predicted"/>
<dbReference type="Gene3D" id="1.20.1250.20">
    <property type="entry name" value="MFS general substrate transporter like domains"/>
    <property type="match status" value="1"/>
</dbReference>
<feature type="transmembrane region" description="Helical" evidence="6">
    <location>
        <begin position="45"/>
        <end position="65"/>
    </location>
</feature>
<keyword evidence="2" id="KW-0813">Transport</keyword>
<dbReference type="PANTHER" id="PTHR23505">
    <property type="entry name" value="SPINSTER"/>
    <property type="match status" value="1"/>
</dbReference>
<dbReference type="GO" id="GO:0016020">
    <property type="term" value="C:membrane"/>
    <property type="evidence" value="ECO:0007669"/>
    <property type="project" value="UniProtKB-SubCell"/>
</dbReference>
<dbReference type="InterPro" id="IPR044770">
    <property type="entry name" value="MFS_spinster-like"/>
</dbReference>
<evidence type="ECO:0000256" key="4">
    <source>
        <dbReference type="ARBA" id="ARBA00022989"/>
    </source>
</evidence>
<dbReference type="InterPro" id="IPR020846">
    <property type="entry name" value="MFS_dom"/>
</dbReference>
<evidence type="ECO:0000256" key="5">
    <source>
        <dbReference type="ARBA" id="ARBA00023136"/>
    </source>
</evidence>
<gene>
    <name evidence="8" type="ORF">EAH78_19960</name>
</gene>
<dbReference type="GO" id="GO:0022857">
    <property type="term" value="F:transmembrane transporter activity"/>
    <property type="evidence" value="ECO:0007669"/>
    <property type="project" value="InterPro"/>
</dbReference>
<dbReference type="PANTHER" id="PTHR23505:SF79">
    <property type="entry name" value="PROTEIN SPINSTER"/>
    <property type="match status" value="1"/>
</dbReference>
<accession>A0A502HR06</accession>
<keyword evidence="4 6" id="KW-1133">Transmembrane helix</keyword>
<feature type="transmembrane region" description="Helical" evidence="6">
    <location>
        <begin position="287"/>
        <end position="307"/>
    </location>
</feature>
<protein>
    <submittedName>
        <fullName evidence="8">MFS transporter</fullName>
    </submittedName>
</protein>
<evidence type="ECO:0000259" key="7">
    <source>
        <dbReference type="PROSITE" id="PS50850"/>
    </source>
</evidence>
<feature type="domain" description="Major facilitator superfamily (MFS) profile" evidence="7">
    <location>
        <begin position="10"/>
        <end position="410"/>
    </location>
</feature>
<comment type="subcellular location">
    <subcellularLocation>
        <location evidence="1">Membrane</location>
        <topology evidence="1">Multi-pass membrane protein</topology>
    </subcellularLocation>
</comment>
<feature type="transmembrane region" description="Helical" evidence="6">
    <location>
        <begin position="166"/>
        <end position="184"/>
    </location>
</feature>
<dbReference type="Proteomes" id="UP000317933">
    <property type="component" value="Unassembled WGS sequence"/>
</dbReference>
<dbReference type="InterPro" id="IPR011701">
    <property type="entry name" value="MFS"/>
</dbReference>
<feature type="transmembrane region" description="Helical" evidence="6">
    <location>
        <begin position="102"/>
        <end position="124"/>
    </location>
</feature>
<dbReference type="RefSeq" id="WP_140669046.1">
    <property type="nucleotide sequence ID" value="NZ_RCZE01000009.1"/>
</dbReference>
<sequence length="424" mass="45310">MFWKKSPCAVLATLMVIHLLAQVDRNILLGFAPQITGELAINNAQYGFLVGAVWVLSYGVMAVFLGALADRHSRPRVIGAGMLVWSACTVASGFVQNFEQMVVARFLVATGEAALVPAATALLMELFSEKRRGTAVGLFYLGIPLGIGCSFLLAGTLGAAHGWRTTFYVLGVCGVVIGLPLMFMSDKRSNDAVQERGAPLKTQLAAVFDELRSNRVVRFTVIGFVLAHLVYPGISFAQLWIVREKGLDPAHIAMTMGVMQIVFGSLGALAGGILSDRLAPRFKGGHASVLMLLMLVSAPFMIAYRLVPGDSPLFYVGMAVGIFMLMSLYGSATTAIQGAVPVRMRSTIMGCSMLLLNLFSVALGTFFVGWISDALTVAGVASPLTHVLLVSDILALVLGGFFFYMAARTKRESTRALPAMGIKV</sequence>
<dbReference type="EMBL" id="RCZE01000009">
    <property type="protein sequence ID" value="TPG75822.1"/>
    <property type="molecule type" value="Genomic_DNA"/>
</dbReference>
<evidence type="ECO:0000313" key="9">
    <source>
        <dbReference type="Proteomes" id="UP000317933"/>
    </source>
</evidence>
<dbReference type="PROSITE" id="PS50850">
    <property type="entry name" value="MFS"/>
    <property type="match status" value="1"/>
</dbReference>
<reference evidence="8 9" key="1">
    <citation type="journal article" date="2019" name="Environ. Microbiol.">
        <title>Species interactions and distinct microbial communities in high Arctic permafrost affected cryosols are associated with the CH4 and CO2 gas fluxes.</title>
        <authorList>
            <person name="Altshuler I."/>
            <person name="Hamel J."/>
            <person name="Turney S."/>
            <person name="Magnuson E."/>
            <person name="Levesque R."/>
            <person name="Greer C."/>
            <person name="Whyte L.G."/>
        </authorList>
    </citation>
    <scope>NUCLEOTIDE SEQUENCE [LARGE SCALE GENOMIC DNA]</scope>
    <source>
        <strain evidence="8 9">E3</strain>
    </source>
</reference>
<feature type="transmembrane region" description="Helical" evidence="6">
    <location>
        <begin position="77"/>
        <end position="96"/>
    </location>
</feature>
<feature type="transmembrane region" description="Helical" evidence="6">
    <location>
        <begin position="136"/>
        <end position="160"/>
    </location>
</feature>
<keyword evidence="5 6" id="KW-0472">Membrane</keyword>
<evidence type="ECO:0000256" key="6">
    <source>
        <dbReference type="SAM" id="Phobius"/>
    </source>
</evidence>
<feature type="transmembrane region" description="Helical" evidence="6">
    <location>
        <begin position="313"/>
        <end position="336"/>
    </location>
</feature>
<dbReference type="Pfam" id="PF07690">
    <property type="entry name" value="MFS_1"/>
    <property type="match status" value="1"/>
</dbReference>
<dbReference type="CDD" id="cd17328">
    <property type="entry name" value="MFS_spinster_like"/>
    <property type="match status" value="1"/>
</dbReference>
<dbReference type="AlphaFoldDB" id="A0A502HR06"/>
<dbReference type="InterPro" id="IPR036259">
    <property type="entry name" value="MFS_trans_sf"/>
</dbReference>
<keyword evidence="3 6" id="KW-0812">Transmembrane</keyword>
<feature type="transmembrane region" description="Helical" evidence="6">
    <location>
        <begin position="253"/>
        <end position="275"/>
    </location>
</feature>
<evidence type="ECO:0000313" key="8">
    <source>
        <dbReference type="EMBL" id="TPG75822.1"/>
    </source>
</evidence>
<evidence type="ECO:0000256" key="3">
    <source>
        <dbReference type="ARBA" id="ARBA00022692"/>
    </source>
</evidence>
<comment type="caution">
    <text evidence="8">The sequence shown here is derived from an EMBL/GenBank/DDBJ whole genome shotgun (WGS) entry which is preliminary data.</text>
</comment>
<feature type="transmembrane region" description="Helical" evidence="6">
    <location>
        <begin position="348"/>
        <end position="372"/>
    </location>
</feature>
<name>A0A502HR06_9PSED</name>
<evidence type="ECO:0000256" key="1">
    <source>
        <dbReference type="ARBA" id="ARBA00004141"/>
    </source>
</evidence>
<organism evidence="8 9">
    <name type="scientific">Pseudomonas arsenicoxydans</name>
    <dbReference type="NCBI Taxonomy" id="702115"/>
    <lineage>
        <taxon>Bacteria</taxon>
        <taxon>Pseudomonadati</taxon>
        <taxon>Pseudomonadota</taxon>
        <taxon>Gammaproteobacteria</taxon>
        <taxon>Pseudomonadales</taxon>
        <taxon>Pseudomonadaceae</taxon>
        <taxon>Pseudomonas</taxon>
    </lineage>
</organism>
<evidence type="ECO:0000256" key="2">
    <source>
        <dbReference type="ARBA" id="ARBA00022448"/>
    </source>
</evidence>
<feature type="transmembrane region" description="Helical" evidence="6">
    <location>
        <begin position="384"/>
        <end position="407"/>
    </location>
</feature>
<dbReference type="SUPFAM" id="SSF103473">
    <property type="entry name" value="MFS general substrate transporter"/>
    <property type="match status" value="1"/>
</dbReference>